<evidence type="ECO:0000313" key="11">
    <source>
        <dbReference type="Proteomes" id="UP000001732"/>
    </source>
</evidence>
<evidence type="ECO:0000256" key="7">
    <source>
        <dbReference type="HAMAP-Rule" id="MF_00607"/>
    </source>
</evidence>
<dbReference type="FunFam" id="1.10.8.100:FF:000001">
    <property type="entry name" value="Ribosomal RNA small subunit methyltransferase A"/>
    <property type="match status" value="1"/>
</dbReference>
<dbReference type="AlphaFoldDB" id="B5Y9Y5"/>
<dbReference type="EMBL" id="CP001145">
    <property type="protein sequence ID" value="ACI17193.1"/>
    <property type="molecule type" value="Genomic_DNA"/>
</dbReference>
<protein>
    <recommendedName>
        <fullName evidence="7">Ribosomal RNA small subunit methyltransferase A</fullName>
        <ecNumber evidence="7">2.1.1.182</ecNumber>
    </recommendedName>
    <alternativeName>
        <fullName evidence="7">16S rRNA (adenine(1518)-N(6)/adenine(1519)-N(6))-dimethyltransferase</fullName>
    </alternativeName>
    <alternativeName>
        <fullName evidence="7">16S rRNA dimethyladenosine transferase</fullName>
    </alternativeName>
    <alternativeName>
        <fullName evidence="7">16S rRNA dimethylase</fullName>
    </alternativeName>
    <alternativeName>
        <fullName evidence="7">S-adenosylmethionine-6-N', N'-adenosyl(rRNA) dimethyltransferase</fullName>
    </alternativeName>
</protein>
<dbReference type="GO" id="GO:0005829">
    <property type="term" value="C:cytosol"/>
    <property type="evidence" value="ECO:0007669"/>
    <property type="project" value="TreeGrafter"/>
</dbReference>
<organism evidence="10 11">
    <name type="scientific">Coprothermobacter proteolyticus (strain ATCC 35245 / DSM 5265 / OCM 4 / BT)</name>
    <dbReference type="NCBI Taxonomy" id="309798"/>
    <lineage>
        <taxon>Bacteria</taxon>
        <taxon>Pseudomonadati</taxon>
        <taxon>Coprothermobacterota</taxon>
        <taxon>Coprothermobacteria</taxon>
        <taxon>Coprothermobacterales</taxon>
        <taxon>Coprothermobacteraceae</taxon>
        <taxon>Coprothermobacter</taxon>
    </lineage>
</organism>
<dbReference type="InterPro" id="IPR020596">
    <property type="entry name" value="rRNA_Ade_Mease_Trfase_CS"/>
</dbReference>
<keyword evidence="11" id="KW-1185">Reference proteome</keyword>
<dbReference type="PANTHER" id="PTHR11727">
    <property type="entry name" value="DIMETHYLADENOSINE TRANSFERASE"/>
    <property type="match status" value="1"/>
</dbReference>
<dbReference type="HAMAP" id="MF_00607">
    <property type="entry name" value="16SrRNA_methyltr_A"/>
    <property type="match status" value="1"/>
</dbReference>
<dbReference type="eggNOG" id="COG0030">
    <property type="taxonomic scope" value="Bacteria"/>
</dbReference>
<dbReference type="PANTHER" id="PTHR11727:SF7">
    <property type="entry name" value="DIMETHYLADENOSINE TRANSFERASE-RELATED"/>
    <property type="match status" value="1"/>
</dbReference>
<reference evidence="10 11" key="2">
    <citation type="journal article" date="2014" name="Genome Announc.">
        <title>Complete Genome Sequence of Coprothermobacter proteolyticus DSM 5265.</title>
        <authorList>
            <person name="Alexiev A."/>
            <person name="Coil D.A."/>
            <person name="Badger J.H."/>
            <person name="Enticknap J."/>
            <person name="Ward N."/>
            <person name="Robb F.T."/>
            <person name="Eisen J.A."/>
        </authorList>
    </citation>
    <scope>NUCLEOTIDE SEQUENCE [LARGE SCALE GENOMIC DNA]</scope>
    <source>
        <strain evidence="11">ATCC 35245 / DSM 5265 / OCM 4 / BT</strain>
    </source>
</reference>
<evidence type="ECO:0000256" key="2">
    <source>
        <dbReference type="ARBA" id="ARBA00022552"/>
    </source>
</evidence>
<sequence>MGPQSGKSLRPWQGLDIPQLLKQFSISPKKTLGQSFLICDHVADKIVAAAGHDDVAVEIGAGTGMLTVRLASHYKNVIAIEIDQRLKALHNMITADFPNVVFVYEDFLKWIPRPTEIPTVVGNLPYYITTPILEKVFFQMKPKTMVFMVQKELGARMVANPGSKTYGALSVFVQSFTKPEMLFHVTKNCFYPAPEVDSVVVKLEGIYGYEEVVDPEVLEHVVKRAFQQRRKMLRSGLKKEPLLLKKAEEAGIDTSLRPEQITVEQYVRWATLVKRQNTA</sequence>
<dbReference type="STRING" id="309798.COPRO5265_1281"/>
<dbReference type="SUPFAM" id="SSF53335">
    <property type="entry name" value="S-adenosyl-L-methionine-dependent methyltransferases"/>
    <property type="match status" value="1"/>
</dbReference>
<feature type="binding site" evidence="7 8">
    <location>
        <position position="37"/>
    </location>
    <ligand>
        <name>S-adenosyl-L-methionine</name>
        <dbReference type="ChEBI" id="CHEBI:59789"/>
    </ligand>
</feature>
<dbReference type="Gene3D" id="1.10.8.100">
    <property type="entry name" value="Ribosomal RNA adenine dimethylase-like, domain 2"/>
    <property type="match status" value="1"/>
</dbReference>
<name>B5Y9Y5_COPPD</name>
<evidence type="ECO:0000256" key="6">
    <source>
        <dbReference type="ARBA" id="ARBA00022884"/>
    </source>
</evidence>
<feature type="binding site" evidence="7 8">
    <location>
        <position position="81"/>
    </location>
    <ligand>
        <name>S-adenosyl-L-methionine</name>
        <dbReference type="ChEBI" id="CHEBI:59789"/>
    </ligand>
</feature>
<evidence type="ECO:0000256" key="3">
    <source>
        <dbReference type="ARBA" id="ARBA00022603"/>
    </source>
</evidence>
<dbReference type="HOGENOM" id="CLU_041220_0_0_9"/>
<evidence type="ECO:0000313" key="10">
    <source>
        <dbReference type="EMBL" id="ACI17193.1"/>
    </source>
</evidence>
<dbReference type="PROSITE" id="PS01131">
    <property type="entry name" value="RRNA_A_DIMETH"/>
    <property type="match status" value="1"/>
</dbReference>
<evidence type="ECO:0000256" key="5">
    <source>
        <dbReference type="ARBA" id="ARBA00022691"/>
    </source>
</evidence>
<reference evidence="11" key="1">
    <citation type="submission" date="2008-08" db="EMBL/GenBank/DDBJ databases">
        <title>The complete genome sequence of Coprothermobacter proteolyticus strain ATCC 5245 / DSM 5265 / BT.</title>
        <authorList>
            <person name="Dodson R.J."/>
            <person name="Durkin A.S."/>
            <person name="Wu M."/>
            <person name="Eisen J."/>
            <person name="Sutton G."/>
        </authorList>
    </citation>
    <scope>NUCLEOTIDE SEQUENCE [LARGE SCALE GENOMIC DNA]</scope>
    <source>
        <strain evidence="11">ATCC 35245 / DSM 5265 / OCM 4 / BT</strain>
    </source>
</reference>
<evidence type="ECO:0000259" key="9">
    <source>
        <dbReference type="SMART" id="SM00650"/>
    </source>
</evidence>
<keyword evidence="5 7" id="KW-0949">S-adenosyl-L-methionine</keyword>
<dbReference type="CDD" id="cd02440">
    <property type="entry name" value="AdoMet_MTases"/>
    <property type="match status" value="1"/>
</dbReference>
<dbReference type="InterPro" id="IPR001737">
    <property type="entry name" value="KsgA/Erm"/>
</dbReference>
<evidence type="ECO:0000256" key="8">
    <source>
        <dbReference type="PROSITE-ProRule" id="PRU01026"/>
    </source>
</evidence>
<dbReference type="InterPro" id="IPR023165">
    <property type="entry name" value="rRNA_Ade_diMease-like_C"/>
</dbReference>
<dbReference type="NCBIfam" id="TIGR00755">
    <property type="entry name" value="ksgA"/>
    <property type="match status" value="1"/>
</dbReference>
<comment type="catalytic activity">
    <reaction evidence="7">
        <text>adenosine(1518)/adenosine(1519) in 16S rRNA + 4 S-adenosyl-L-methionine = N(6)-dimethyladenosine(1518)/N(6)-dimethyladenosine(1519) in 16S rRNA + 4 S-adenosyl-L-homocysteine + 4 H(+)</text>
        <dbReference type="Rhea" id="RHEA:19609"/>
        <dbReference type="Rhea" id="RHEA-COMP:10232"/>
        <dbReference type="Rhea" id="RHEA-COMP:10233"/>
        <dbReference type="ChEBI" id="CHEBI:15378"/>
        <dbReference type="ChEBI" id="CHEBI:57856"/>
        <dbReference type="ChEBI" id="CHEBI:59789"/>
        <dbReference type="ChEBI" id="CHEBI:74411"/>
        <dbReference type="ChEBI" id="CHEBI:74493"/>
        <dbReference type="EC" id="2.1.1.182"/>
    </reaction>
</comment>
<dbReference type="Proteomes" id="UP000001732">
    <property type="component" value="Chromosome"/>
</dbReference>
<dbReference type="EC" id="2.1.1.182" evidence="7"/>
<dbReference type="Gene3D" id="3.40.50.150">
    <property type="entry name" value="Vaccinia Virus protein VP39"/>
    <property type="match status" value="1"/>
</dbReference>
<dbReference type="SMART" id="SM00650">
    <property type="entry name" value="rADc"/>
    <property type="match status" value="1"/>
</dbReference>
<evidence type="ECO:0000256" key="1">
    <source>
        <dbReference type="ARBA" id="ARBA00022490"/>
    </source>
</evidence>
<comment type="similarity">
    <text evidence="7">Belongs to the class I-like SAM-binding methyltransferase superfamily. rRNA adenine N(6)-methyltransferase family. RsmA subfamily.</text>
</comment>
<dbReference type="InterPro" id="IPR020598">
    <property type="entry name" value="rRNA_Ade_methylase_Trfase_N"/>
</dbReference>
<evidence type="ECO:0000256" key="4">
    <source>
        <dbReference type="ARBA" id="ARBA00022679"/>
    </source>
</evidence>
<keyword evidence="2 7" id="KW-0698">rRNA processing</keyword>
<dbReference type="InterPro" id="IPR011530">
    <property type="entry name" value="rRNA_adenine_dimethylase"/>
</dbReference>
<dbReference type="OrthoDB" id="9814755at2"/>
<dbReference type="GO" id="GO:0052908">
    <property type="term" value="F:16S rRNA (adenine(1518)-N(6)/adenine(1519)-N(6))-dimethyltransferase activity"/>
    <property type="evidence" value="ECO:0007669"/>
    <property type="project" value="UniProtKB-EC"/>
</dbReference>
<keyword evidence="1 7" id="KW-0963">Cytoplasm</keyword>
<gene>
    <name evidence="7" type="primary">rsmA</name>
    <name evidence="7 10" type="synonym">ksgA</name>
    <name evidence="10" type="ordered locus">COPRO5265_1281</name>
</gene>
<feature type="binding site" evidence="7 8">
    <location>
        <position position="106"/>
    </location>
    <ligand>
        <name>S-adenosyl-L-methionine</name>
        <dbReference type="ChEBI" id="CHEBI:59789"/>
    </ligand>
</feature>
<comment type="subcellular location">
    <subcellularLocation>
        <location evidence="7">Cytoplasm</location>
    </subcellularLocation>
</comment>
<comment type="function">
    <text evidence="7">Specifically dimethylates two adjacent adenosines (A1518 and A1519) in the loop of a conserved hairpin near the 3'-end of 16S rRNA in the 30S particle. May play a critical role in biogenesis of 30S subunits.</text>
</comment>
<dbReference type="Pfam" id="PF00398">
    <property type="entry name" value="RrnaAD"/>
    <property type="match status" value="1"/>
</dbReference>
<proteinExistence type="inferred from homology"/>
<feature type="binding site" evidence="7 8">
    <location>
        <position position="123"/>
    </location>
    <ligand>
        <name>S-adenosyl-L-methionine</name>
        <dbReference type="ChEBI" id="CHEBI:59789"/>
    </ligand>
</feature>
<feature type="binding site" evidence="7 8">
    <location>
        <position position="60"/>
    </location>
    <ligand>
        <name>S-adenosyl-L-methionine</name>
        <dbReference type="ChEBI" id="CHEBI:59789"/>
    </ligand>
</feature>
<feature type="domain" description="Ribosomal RNA adenine methylase transferase N-terminal" evidence="9">
    <location>
        <begin position="42"/>
        <end position="207"/>
    </location>
</feature>
<keyword evidence="6 7" id="KW-0694">RNA-binding</keyword>
<comment type="caution">
    <text evidence="7 8">Lacks conserved residue(s) required for the propagation of feature annotation.</text>
</comment>
<accession>B5Y9Y5</accession>
<keyword evidence="3 7" id="KW-0489">Methyltransferase</keyword>
<dbReference type="GO" id="GO:0003723">
    <property type="term" value="F:RNA binding"/>
    <property type="evidence" value="ECO:0007669"/>
    <property type="project" value="UniProtKB-UniRule"/>
</dbReference>
<keyword evidence="4 7" id="KW-0808">Transferase</keyword>
<dbReference type="KEGG" id="cpo:COPRO5265_1281"/>
<dbReference type="PROSITE" id="PS51689">
    <property type="entry name" value="SAM_RNA_A_N6_MT"/>
    <property type="match status" value="1"/>
</dbReference>
<dbReference type="InterPro" id="IPR029063">
    <property type="entry name" value="SAM-dependent_MTases_sf"/>
</dbReference>